<evidence type="ECO:0000313" key="1">
    <source>
        <dbReference type="EMBL" id="KAJ5198734.1"/>
    </source>
</evidence>
<dbReference type="GeneID" id="83182214"/>
<proteinExistence type="predicted"/>
<evidence type="ECO:0000313" key="2">
    <source>
        <dbReference type="Proteomes" id="UP001150904"/>
    </source>
</evidence>
<gene>
    <name evidence="1" type="ORF">N7498_007851</name>
</gene>
<dbReference type="RefSeq" id="XP_058307162.1">
    <property type="nucleotide sequence ID" value="XM_058454913.1"/>
</dbReference>
<reference evidence="1" key="1">
    <citation type="submission" date="2022-12" db="EMBL/GenBank/DDBJ databases">
        <authorList>
            <person name="Petersen C."/>
        </authorList>
    </citation>
    <scope>NUCLEOTIDE SEQUENCE</scope>
    <source>
        <strain evidence="1">IBT 15544</strain>
    </source>
</reference>
<organism evidence="1 2">
    <name type="scientific">Penicillium cinerascens</name>
    <dbReference type="NCBI Taxonomy" id="70096"/>
    <lineage>
        <taxon>Eukaryota</taxon>
        <taxon>Fungi</taxon>
        <taxon>Dikarya</taxon>
        <taxon>Ascomycota</taxon>
        <taxon>Pezizomycotina</taxon>
        <taxon>Eurotiomycetes</taxon>
        <taxon>Eurotiomycetidae</taxon>
        <taxon>Eurotiales</taxon>
        <taxon>Aspergillaceae</taxon>
        <taxon>Penicillium</taxon>
    </lineage>
</organism>
<dbReference type="EMBL" id="JAPQKR010000014">
    <property type="protein sequence ID" value="KAJ5198734.1"/>
    <property type="molecule type" value="Genomic_DNA"/>
</dbReference>
<sequence>MCLKQQQHFCVGLHFRDASNVLMKSQGFGGTFGIARWRHRSWKSCSLHPTALSHMHQLLRHLAKTLALPKIFCIAVCMARGVRFPHLGLIGVLGGHCQWLFTDIPCGVTNRSEDGCIEPIASIGQRFRILSQDRPGRHSGMVPRCSEAGE</sequence>
<dbReference type="Proteomes" id="UP001150904">
    <property type="component" value="Unassembled WGS sequence"/>
</dbReference>
<reference evidence="1" key="2">
    <citation type="journal article" date="2023" name="IMA Fungus">
        <title>Comparative genomic study of the Penicillium genus elucidates a diverse pangenome and 15 lateral gene transfer events.</title>
        <authorList>
            <person name="Petersen C."/>
            <person name="Sorensen T."/>
            <person name="Nielsen M.R."/>
            <person name="Sondergaard T.E."/>
            <person name="Sorensen J.L."/>
            <person name="Fitzpatrick D.A."/>
            <person name="Frisvad J.C."/>
            <person name="Nielsen K.L."/>
        </authorList>
    </citation>
    <scope>NUCLEOTIDE SEQUENCE</scope>
    <source>
        <strain evidence="1">IBT 15544</strain>
    </source>
</reference>
<accession>A0A9W9JKR7</accession>
<name>A0A9W9JKR7_9EURO</name>
<protein>
    <submittedName>
        <fullName evidence="1">Uncharacterized protein</fullName>
    </submittedName>
</protein>
<keyword evidence="2" id="KW-1185">Reference proteome</keyword>
<dbReference type="AlphaFoldDB" id="A0A9W9JKR7"/>
<comment type="caution">
    <text evidence="1">The sequence shown here is derived from an EMBL/GenBank/DDBJ whole genome shotgun (WGS) entry which is preliminary data.</text>
</comment>